<accession>A0A9P6ZP26</accession>
<keyword evidence="3" id="KW-1185">Reference proteome</keyword>
<keyword evidence="1" id="KW-0812">Transmembrane</keyword>
<gene>
    <name evidence="2" type="ORF">EV702DRAFT_1033778</name>
</gene>
<dbReference type="AlphaFoldDB" id="A0A9P6ZP26"/>
<evidence type="ECO:0000313" key="2">
    <source>
        <dbReference type="EMBL" id="KAG1771994.1"/>
    </source>
</evidence>
<feature type="non-terminal residue" evidence="2">
    <location>
        <position position="1"/>
    </location>
</feature>
<name>A0A9P6ZP26_9AGAM</name>
<protein>
    <submittedName>
        <fullName evidence="2">Uncharacterized protein</fullName>
    </submittedName>
</protein>
<feature type="transmembrane region" description="Helical" evidence="1">
    <location>
        <begin position="26"/>
        <end position="45"/>
    </location>
</feature>
<sequence length="98" mass="11462">MLILQSTWAISAPCSASMNGPPLTNYLVKLLTISLTLLDFILVWIRSRRLTQLPLASPTIYSTMRFESTKLRLGKRWLWRERVTRSWTTREAARERSH</sequence>
<evidence type="ECO:0000313" key="3">
    <source>
        <dbReference type="Proteomes" id="UP000714275"/>
    </source>
</evidence>
<dbReference type="EMBL" id="JABBWD010000055">
    <property type="protein sequence ID" value="KAG1771994.1"/>
    <property type="molecule type" value="Genomic_DNA"/>
</dbReference>
<dbReference type="Proteomes" id="UP000714275">
    <property type="component" value="Unassembled WGS sequence"/>
</dbReference>
<proteinExistence type="predicted"/>
<reference evidence="2" key="1">
    <citation type="journal article" date="2020" name="New Phytol.">
        <title>Comparative genomics reveals dynamic genome evolution in host specialist ectomycorrhizal fungi.</title>
        <authorList>
            <person name="Lofgren L.A."/>
            <person name="Nguyen N.H."/>
            <person name="Vilgalys R."/>
            <person name="Ruytinx J."/>
            <person name="Liao H.L."/>
            <person name="Branco S."/>
            <person name="Kuo A."/>
            <person name="LaButti K."/>
            <person name="Lipzen A."/>
            <person name="Andreopoulos W."/>
            <person name="Pangilinan J."/>
            <person name="Riley R."/>
            <person name="Hundley H."/>
            <person name="Na H."/>
            <person name="Barry K."/>
            <person name="Grigoriev I.V."/>
            <person name="Stajich J.E."/>
            <person name="Kennedy P.G."/>
        </authorList>
    </citation>
    <scope>NUCLEOTIDE SEQUENCE</scope>
    <source>
        <strain evidence="2">DOB743</strain>
    </source>
</reference>
<keyword evidence="1" id="KW-0472">Membrane</keyword>
<comment type="caution">
    <text evidence="2">The sequence shown here is derived from an EMBL/GenBank/DDBJ whole genome shotgun (WGS) entry which is preliminary data.</text>
</comment>
<organism evidence="2 3">
    <name type="scientific">Suillus placidus</name>
    <dbReference type="NCBI Taxonomy" id="48579"/>
    <lineage>
        <taxon>Eukaryota</taxon>
        <taxon>Fungi</taxon>
        <taxon>Dikarya</taxon>
        <taxon>Basidiomycota</taxon>
        <taxon>Agaricomycotina</taxon>
        <taxon>Agaricomycetes</taxon>
        <taxon>Agaricomycetidae</taxon>
        <taxon>Boletales</taxon>
        <taxon>Suillineae</taxon>
        <taxon>Suillaceae</taxon>
        <taxon>Suillus</taxon>
    </lineage>
</organism>
<keyword evidence="1" id="KW-1133">Transmembrane helix</keyword>
<evidence type="ECO:0000256" key="1">
    <source>
        <dbReference type="SAM" id="Phobius"/>
    </source>
</evidence>